<protein>
    <recommendedName>
        <fullName evidence="3">Alkaline shock family protein YloU</fullName>
    </recommendedName>
</protein>
<organism evidence="1 2">
    <name type="scientific">Pseudokineococcus lusitanus</name>
    <dbReference type="NCBI Taxonomy" id="763993"/>
    <lineage>
        <taxon>Bacteria</taxon>
        <taxon>Bacillati</taxon>
        <taxon>Actinomycetota</taxon>
        <taxon>Actinomycetes</taxon>
        <taxon>Kineosporiales</taxon>
        <taxon>Kineosporiaceae</taxon>
        <taxon>Pseudokineococcus</taxon>
    </lineage>
</organism>
<comment type="caution">
    <text evidence="1">The sequence shown here is derived from an EMBL/GenBank/DDBJ whole genome shotgun (WGS) entry which is preliminary data.</text>
</comment>
<reference evidence="1 2" key="1">
    <citation type="journal article" date="2015" name="Stand. Genomic Sci.">
        <title>Genomic Encyclopedia of Bacterial and Archaeal Type Strains, Phase III: the genomes of soil and plant-associated and newly described type strains.</title>
        <authorList>
            <person name="Whitman W.B."/>
            <person name="Woyke T."/>
            <person name="Klenk H.P."/>
            <person name="Zhou Y."/>
            <person name="Lilburn T.G."/>
            <person name="Beck B.J."/>
            <person name="De Vos P."/>
            <person name="Vandamme P."/>
            <person name="Eisen J.A."/>
            <person name="Garrity G."/>
            <person name="Hugenholtz P."/>
            <person name="Kyrpides N.C."/>
        </authorList>
    </citation>
    <scope>NUCLEOTIDE SEQUENCE [LARGE SCALE GENOMIC DNA]</scope>
    <source>
        <strain evidence="1 2">CECT 7306</strain>
    </source>
</reference>
<evidence type="ECO:0000313" key="1">
    <source>
        <dbReference type="EMBL" id="ROP26540.1"/>
    </source>
</evidence>
<evidence type="ECO:0008006" key="3">
    <source>
        <dbReference type="Google" id="ProtNLM"/>
    </source>
</evidence>
<evidence type="ECO:0000313" key="2">
    <source>
        <dbReference type="Proteomes" id="UP000276232"/>
    </source>
</evidence>
<dbReference type="Proteomes" id="UP000276232">
    <property type="component" value="Unassembled WGS sequence"/>
</dbReference>
<sequence length="194" mass="20379">MTGDEDVTAGDVLPCGRPTAPLLELVLEGRVHPPDDERDERDEHQRTCPHCRALVDDVERRWSAVTASLVEPETPPADLVDAVMGRVRALGPRTGRVVLPGDRGETRVRGVVLQRVAEEAAGRVPGVSLALVRDVGEGTGGAPAALVLSLVAVHGRDLPALAELVRREVGAALAAVVGVDGVRVDVRVDDLAVG</sequence>
<dbReference type="AlphaFoldDB" id="A0A3N1G8G9"/>
<name>A0A3N1G8G9_9ACTN</name>
<keyword evidence="2" id="KW-1185">Reference proteome</keyword>
<gene>
    <name evidence="1" type="ORF">EDC03_3390</name>
</gene>
<dbReference type="EMBL" id="RJKN01000013">
    <property type="protein sequence ID" value="ROP26540.1"/>
    <property type="molecule type" value="Genomic_DNA"/>
</dbReference>
<accession>A0A3N1G8G9</accession>
<dbReference type="InParanoid" id="A0A3N1G8G9"/>
<dbReference type="RefSeq" id="WP_148058137.1">
    <property type="nucleotide sequence ID" value="NZ_RJKN01000013.1"/>
</dbReference>
<dbReference type="OrthoDB" id="3711227at2"/>
<proteinExistence type="predicted"/>